<dbReference type="Pfam" id="PF08329">
    <property type="entry name" value="ChitinaseA_N"/>
    <property type="match status" value="1"/>
</dbReference>
<name>A0ABY6B905_9GAMM</name>
<dbReference type="InterPro" id="IPR014756">
    <property type="entry name" value="Ig_E-set"/>
</dbReference>
<dbReference type="SUPFAM" id="SSF81296">
    <property type="entry name" value="E set domains"/>
    <property type="match status" value="1"/>
</dbReference>
<dbReference type="SMART" id="SM00636">
    <property type="entry name" value="Glyco_18"/>
    <property type="match status" value="1"/>
</dbReference>
<dbReference type="CDD" id="cd06548">
    <property type="entry name" value="GH18_chitinase"/>
    <property type="match status" value="1"/>
</dbReference>
<evidence type="ECO:0000256" key="2">
    <source>
        <dbReference type="ARBA" id="ARBA00009121"/>
    </source>
</evidence>
<comment type="similarity">
    <text evidence="2">Belongs to the glycosyl hydrolase 18 family. Chitinase class II subfamily.</text>
</comment>
<dbReference type="EC" id="3.2.1.14" evidence="3"/>
<comment type="catalytic activity">
    <reaction evidence="1">
        <text>Random endo-hydrolysis of N-acetyl-beta-D-glucosaminide (1-&gt;4)-beta-linkages in chitin and chitodextrins.</text>
        <dbReference type="EC" id="3.2.1.14"/>
    </reaction>
</comment>
<dbReference type="InterPro" id="IPR001579">
    <property type="entry name" value="Glyco_hydro_18_chit_AS"/>
</dbReference>
<dbReference type="PROSITE" id="PS51910">
    <property type="entry name" value="GH18_2"/>
    <property type="match status" value="1"/>
</dbReference>
<dbReference type="PROSITE" id="PS51257">
    <property type="entry name" value="PROKAR_LIPOPROTEIN"/>
    <property type="match status" value="1"/>
</dbReference>
<organism evidence="11 12">
    <name type="scientific">Tahibacter amnicola</name>
    <dbReference type="NCBI Taxonomy" id="2976241"/>
    <lineage>
        <taxon>Bacteria</taxon>
        <taxon>Pseudomonadati</taxon>
        <taxon>Pseudomonadota</taxon>
        <taxon>Gammaproteobacteria</taxon>
        <taxon>Lysobacterales</taxon>
        <taxon>Rhodanobacteraceae</taxon>
        <taxon>Tahibacter</taxon>
    </lineage>
</organism>
<keyword evidence="12" id="KW-1185">Reference proteome</keyword>
<keyword evidence="7" id="KW-0624">Polysaccharide degradation</keyword>
<feature type="signal peptide" evidence="9">
    <location>
        <begin position="1"/>
        <end position="30"/>
    </location>
</feature>
<gene>
    <name evidence="11" type="ORF">N4264_17545</name>
</gene>
<dbReference type="GO" id="GO:0016787">
    <property type="term" value="F:hydrolase activity"/>
    <property type="evidence" value="ECO:0007669"/>
    <property type="project" value="UniProtKB-KW"/>
</dbReference>
<dbReference type="PROSITE" id="PS01095">
    <property type="entry name" value="GH18_1"/>
    <property type="match status" value="1"/>
</dbReference>
<keyword evidence="7" id="KW-0119">Carbohydrate metabolism</keyword>
<proteinExistence type="inferred from homology"/>
<dbReference type="PANTHER" id="PTHR11177">
    <property type="entry name" value="CHITINASE"/>
    <property type="match status" value="1"/>
</dbReference>
<dbReference type="InterPro" id="IPR001223">
    <property type="entry name" value="Glyco_hydro18_cat"/>
</dbReference>
<evidence type="ECO:0000256" key="6">
    <source>
        <dbReference type="ARBA" id="ARBA00023295"/>
    </source>
</evidence>
<evidence type="ECO:0000256" key="9">
    <source>
        <dbReference type="SAM" id="SignalP"/>
    </source>
</evidence>
<dbReference type="InterPro" id="IPR029070">
    <property type="entry name" value="Chitinase_insertion_sf"/>
</dbReference>
<keyword evidence="9" id="KW-0732">Signal</keyword>
<keyword evidence="6 8" id="KW-0326">Glycosidase</keyword>
<keyword evidence="5" id="KW-0146">Chitin degradation</keyword>
<feature type="domain" description="GH18" evidence="10">
    <location>
        <begin position="162"/>
        <end position="568"/>
    </location>
</feature>
<dbReference type="Proteomes" id="UP001064632">
    <property type="component" value="Chromosome"/>
</dbReference>
<evidence type="ECO:0000256" key="7">
    <source>
        <dbReference type="ARBA" id="ARBA00023326"/>
    </source>
</evidence>
<dbReference type="Gene3D" id="2.60.40.10">
    <property type="entry name" value="Immunoglobulins"/>
    <property type="match status" value="1"/>
</dbReference>
<evidence type="ECO:0000256" key="4">
    <source>
        <dbReference type="ARBA" id="ARBA00022801"/>
    </source>
</evidence>
<evidence type="ECO:0000256" key="1">
    <source>
        <dbReference type="ARBA" id="ARBA00000822"/>
    </source>
</evidence>
<evidence type="ECO:0000256" key="5">
    <source>
        <dbReference type="ARBA" id="ARBA00023024"/>
    </source>
</evidence>
<protein>
    <recommendedName>
        <fullName evidence="3">chitinase</fullName>
        <ecNumber evidence="3">3.2.1.14</ecNumber>
    </recommendedName>
</protein>
<dbReference type="InterPro" id="IPR050314">
    <property type="entry name" value="Glycosyl_Hydrlase_18"/>
</dbReference>
<feature type="chain" id="PRO_5047469618" description="chitinase" evidence="9">
    <location>
        <begin position="31"/>
        <end position="583"/>
    </location>
</feature>
<evidence type="ECO:0000256" key="3">
    <source>
        <dbReference type="ARBA" id="ARBA00012729"/>
    </source>
</evidence>
<accession>A0ABY6B905</accession>
<dbReference type="SUPFAM" id="SSF54556">
    <property type="entry name" value="Chitinase insertion domain"/>
    <property type="match status" value="1"/>
</dbReference>
<dbReference type="EMBL" id="CP104694">
    <property type="protein sequence ID" value="UXI66543.1"/>
    <property type="molecule type" value="Genomic_DNA"/>
</dbReference>
<dbReference type="SUPFAM" id="SSF51445">
    <property type="entry name" value="(Trans)glycosidases"/>
    <property type="match status" value="1"/>
</dbReference>
<evidence type="ECO:0000313" key="12">
    <source>
        <dbReference type="Proteomes" id="UP001064632"/>
    </source>
</evidence>
<dbReference type="PANTHER" id="PTHR11177:SF317">
    <property type="entry name" value="CHITINASE 12-RELATED"/>
    <property type="match status" value="1"/>
</dbReference>
<evidence type="ECO:0000256" key="8">
    <source>
        <dbReference type="RuleBase" id="RU000489"/>
    </source>
</evidence>
<dbReference type="Pfam" id="PF00704">
    <property type="entry name" value="Glyco_hydro_18"/>
    <property type="match status" value="1"/>
</dbReference>
<evidence type="ECO:0000259" key="10">
    <source>
        <dbReference type="PROSITE" id="PS51910"/>
    </source>
</evidence>
<dbReference type="InterPro" id="IPR017853">
    <property type="entry name" value="GH"/>
</dbReference>
<reference evidence="11" key="1">
    <citation type="submission" date="2022-09" db="EMBL/GenBank/DDBJ databases">
        <title>Tahibacter sp. nov., isolated from a fresh water.</title>
        <authorList>
            <person name="Baek J.H."/>
            <person name="Lee J.K."/>
            <person name="Kim J.M."/>
            <person name="Jeon C.O."/>
        </authorList>
    </citation>
    <scope>NUCLEOTIDE SEQUENCE</scope>
    <source>
        <strain evidence="11">W38</strain>
    </source>
</reference>
<keyword evidence="4 8" id="KW-0378">Hydrolase</keyword>
<dbReference type="InterPro" id="IPR011583">
    <property type="entry name" value="Chitinase_II/V-like_cat"/>
</dbReference>
<evidence type="ECO:0000313" key="11">
    <source>
        <dbReference type="EMBL" id="UXI66543.1"/>
    </source>
</evidence>
<dbReference type="InterPro" id="IPR013540">
    <property type="entry name" value="ChitinaseA_N"/>
</dbReference>
<dbReference type="Gene3D" id="3.10.50.10">
    <property type="match status" value="1"/>
</dbReference>
<sequence>MSIDRLALPRRAACLLLAGATVLVSSTACADAPAKPTIAWMPESVPLTNGQATLALHWDLWWGTNGDHWKLRHNNTVVHTATLTPNGQSAQSGDRSLVVTQSGAQTLVVELCNGAGQAEQCTASDPRTVTVGSGSSGGGDDGLTWPSPLQEFNQPYTNSSNKVVGAYFVEWGVYGRAFPVRKIPSQNLTHLLYAFIAICGPNTSLQQANPQGYNALVQECADQQDYTVTIHDRWAALEMSYPGDTFNTPVRGNFGQLIRLKAARPQLKILPSIGGWTLSDPFHHLANDPARRATFIASVVQFLQTYTFFDGVDLDWEYPGGGGANVTLGSAADRTGYSALLTELRAALDTLGTQTGRTYLMTAAVGAAPAKISAVDYATAGQKLDLVFAMSYDYYGGWNGVLGHQAGLYAVPNEPVSGFSGNATVDNLLAAGVPAGKIALGVAMYGRGWNGVTGVQGGNPFTGTGAGPINPGTWEPGVLDYRQIESAYTGGDPGTGVNGYSVGYDAGAQAAWAWNASAGKLVTFESPRSARAKAQYALSRNLAGVFAWEIDADNGRILNAMHEGLGHGGVADRIFANGFQAAP</sequence>
<dbReference type="Gene3D" id="3.20.20.80">
    <property type="entry name" value="Glycosidases"/>
    <property type="match status" value="1"/>
</dbReference>
<dbReference type="InterPro" id="IPR013783">
    <property type="entry name" value="Ig-like_fold"/>
</dbReference>